<dbReference type="AlphaFoldDB" id="A0A1G6D7Y5"/>
<dbReference type="RefSeq" id="WP_074486561.1">
    <property type="nucleotide sequence ID" value="NZ_FMXP01000033.1"/>
</dbReference>
<name>A0A1G6D7Y5_9STRE</name>
<organism evidence="1 2">
    <name type="scientific">Streptococcus henryi</name>
    <dbReference type="NCBI Taxonomy" id="439219"/>
    <lineage>
        <taxon>Bacteria</taxon>
        <taxon>Bacillati</taxon>
        <taxon>Bacillota</taxon>
        <taxon>Bacilli</taxon>
        <taxon>Lactobacillales</taxon>
        <taxon>Streptococcaceae</taxon>
        <taxon>Streptococcus</taxon>
    </lineage>
</organism>
<keyword evidence="2" id="KW-1185">Reference proteome</keyword>
<sequence length="97" mass="11191">MSTLTKNSQFSFRTNAELLEKAKIIVKYENLDMTTLFNNLLEKVVEQESVPALLLDNEKSQRERTIDELYSEIDKGYRSYLSGKGKSTEEVFAKYGI</sequence>
<evidence type="ECO:0000313" key="2">
    <source>
        <dbReference type="Proteomes" id="UP000182508"/>
    </source>
</evidence>
<reference evidence="1 2" key="1">
    <citation type="submission" date="2016-10" db="EMBL/GenBank/DDBJ databases">
        <authorList>
            <person name="de Groot N.N."/>
        </authorList>
    </citation>
    <scope>NUCLEOTIDE SEQUENCE [LARGE SCALE GENOMIC DNA]</scope>
    <source>
        <strain evidence="1 2">A-4</strain>
    </source>
</reference>
<gene>
    <name evidence="1" type="ORF">SAMN02910293_02031</name>
</gene>
<dbReference type="STRING" id="439219.SAMN02910293_02031"/>
<dbReference type="Proteomes" id="UP000182508">
    <property type="component" value="Unassembled WGS sequence"/>
</dbReference>
<protein>
    <submittedName>
        <fullName evidence="1">Antitoxin component of the RelBE or YafQ-DinJ toxin-antitoxin module</fullName>
    </submittedName>
</protein>
<accession>A0A1G6D7Y5</accession>
<dbReference type="EMBL" id="FMXP01000033">
    <property type="protein sequence ID" value="SDB41267.1"/>
    <property type="molecule type" value="Genomic_DNA"/>
</dbReference>
<evidence type="ECO:0000313" key="1">
    <source>
        <dbReference type="EMBL" id="SDB41267.1"/>
    </source>
</evidence>
<proteinExistence type="predicted"/>